<dbReference type="InterPro" id="IPR005123">
    <property type="entry name" value="Oxoglu/Fe-dep_dioxygenase_dom"/>
</dbReference>
<accession>A0A078FNK5</accession>
<dbReference type="PROSITE" id="PS51471">
    <property type="entry name" value="FE2OG_OXY"/>
    <property type="match status" value="1"/>
</dbReference>
<protein>
    <submittedName>
        <fullName evidence="2">BnaC03g21160D protein</fullName>
    </submittedName>
</protein>
<reference evidence="2 3" key="1">
    <citation type="journal article" date="2014" name="Science">
        <title>Plant genetics. Early allopolyploid evolution in the post-Neolithic Brassica napus oilseed genome.</title>
        <authorList>
            <person name="Chalhoub B."/>
            <person name="Denoeud F."/>
            <person name="Liu S."/>
            <person name="Parkin I.A."/>
            <person name="Tang H."/>
            <person name="Wang X."/>
            <person name="Chiquet J."/>
            <person name="Belcram H."/>
            <person name="Tong C."/>
            <person name="Samans B."/>
            <person name="Correa M."/>
            <person name="Da Silva C."/>
            <person name="Just J."/>
            <person name="Falentin C."/>
            <person name="Koh C.S."/>
            <person name="Le Clainche I."/>
            <person name="Bernard M."/>
            <person name="Bento P."/>
            <person name="Noel B."/>
            <person name="Labadie K."/>
            <person name="Alberti A."/>
            <person name="Charles M."/>
            <person name="Arnaud D."/>
            <person name="Guo H."/>
            <person name="Daviaud C."/>
            <person name="Alamery S."/>
            <person name="Jabbari K."/>
            <person name="Zhao M."/>
            <person name="Edger P.P."/>
            <person name="Chelaifa H."/>
            <person name="Tack D."/>
            <person name="Lassalle G."/>
            <person name="Mestiri I."/>
            <person name="Schnel N."/>
            <person name="Le Paslier M.C."/>
            <person name="Fan G."/>
            <person name="Renault V."/>
            <person name="Bayer P.E."/>
            <person name="Golicz A.A."/>
            <person name="Manoli S."/>
            <person name="Lee T.H."/>
            <person name="Thi V.H."/>
            <person name="Chalabi S."/>
            <person name="Hu Q."/>
            <person name="Fan C."/>
            <person name="Tollenaere R."/>
            <person name="Lu Y."/>
            <person name="Battail C."/>
            <person name="Shen J."/>
            <person name="Sidebottom C.H."/>
            <person name="Wang X."/>
            <person name="Canaguier A."/>
            <person name="Chauveau A."/>
            <person name="Berard A."/>
            <person name="Deniot G."/>
            <person name="Guan M."/>
            <person name="Liu Z."/>
            <person name="Sun F."/>
            <person name="Lim Y.P."/>
            <person name="Lyons E."/>
            <person name="Town C.D."/>
            <person name="Bancroft I."/>
            <person name="Wang X."/>
            <person name="Meng J."/>
            <person name="Ma J."/>
            <person name="Pires J.C."/>
            <person name="King G.J."/>
            <person name="Brunel D."/>
            <person name="Delourme R."/>
            <person name="Renard M."/>
            <person name="Aury J.M."/>
            <person name="Adams K.L."/>
            <person name="Batley J."/>
            <person name="Snowdon R.J."/>
            <person name="Tost J."/>
            <person name="Edwards D."/>
            <person name="Zhou Y."/>
            <person name="Hua W."/>
            <person name="Sharpe A.G."/>
            <person name="Paterson A.H."/>
            <person name="Guan C."/>
            <person name="Wincker P."/>
        </authorList>
    </citation>
    <scope>NUCLEOTIDE SEQUENCE [LARGE SCALE GENOMIC DNA]</scope>
    <source>
        <strain evidence="3">cv. Darmor-bzh</strain>
    </source>
</reference>
<sequence length="197" mass="22037">MQKCIAGIHNISEEDAMLILSSPPFLSSLSLTKTLTPYSGLITIHHSPLINNNTNGGNNVIGFWVHTDPQILSVLRSNYTSGLQIDLTDGSWISVPSDPSSFFFNVGDSLQVLTNGRFKSVKHRVLANSRVSMIYFAGPSLTQRISPPSFLMNNEEECLYKEFTWSEYKISAYNCRLSDNRLQPFERKAVNISLNDS</sequence>
<evidence type="ECO:0000259" key="1">
    <source>
        <dbReference type="PROSITE" id="PS51471"/>
    </source>
</evidence>
<evidence type="ECO:0000313" key="3">
    <source>
        <dbReference type="Proteomes" id="UP000028999"/>
    </source>
</evidence>
<feature type="domain" description="Fe2OG dioxygenase" evidence="1">
    <location>
        <begin position="44"/>
        <end position="139"/>
    </location>
</feature>
<dbReference type="Proteomes" id="UP000028999">
    <property type="component" value="Unassembled WGS sequence"/>
</dbReference>
<dbReference type="STRING" id="3708.A0A078FNK5"/>
<dbReference type="Gramene" id="CDY14479">
    <property type="protein sequence ID" value="CDY14479"/>
    <property type="gene ID" value="GSBRNA2T00079163001"/>
</dbReference>
<dbReference type="PaxDb" id="3708-A0A078FNK5"/>
<dbReference type="AlphaFoldDB" id="A0A078FNK5"/>
<dbReference type="PANTHER" id="PTHR47990">
    <property type="entry name" value="2-OXOGLUTARATE (2OG) AND FE(II)-DEPENDENT OXYGENASE SUPERFAMILY PROTEIN-RELATED"/>
    <property type="match status" value="1"/>
</dbReference>
<keyword evidence="3" id="KW-1185">Reference proteome</keyword>
<dbReference type="SUPFAM" id="SSF51197">
    <property type="entry name" value="Clavaminate synthase-like"/>
    <property type="match status" value="1"/>
</dbReference>
<proteinExistence type="predicted"/>
<evidence type="ECO:0000313" key="2">
    <source>
        <dbReference type="EMBL" id="CDY14479.1"/>
    </source>
</evidence>
<dbReference type="OMA" id="ISAYNCR"/>
<organism evidence="2 3">
    <name type="scientific">Brassica napus</name>
    <name type="common">Rape</name>
    <dbReference type="NCBI Taxonomy" id="3708"/>
    <lineage>
        <taxon>Eukaryota</taxon>
        <taxon>Viridiplantae</taxon>
        <taxon>Streptophyta</taxon>
        <taxon>Embryophyta</taxon>
        <taxon>Tracheophyta</taxon>
        <taxon>Spermatophyta</taxon>
        <taxon>Magnoliopsida</taxon>
        <taxon>eudicotyledons</taxon>
        <taxon>Gunneridae</taxon>
        <taxon>Pentapetalae</taxon>
        <taxon>rosids</taxon>
        <taxon>malvids</taxon>
        <taxon>Brassicales</taxon>
        <taxon>Brassicaceae</taxon>
        <taxon>Brassiceae</taxon>
        <taxon>Brassica</taxon>
    </lineage>
</organism>
<dbReference type="InterPro" id="IPR050231">
    <property type="entry name" value="Iron_ascorbate_oxido_reductase"/>
</dbReference>
<dbReference type="Gene3D" id="2.60.120.330">
    <property type="entry name" value="B-lactam Antibiotic, Isopenicillin N Synthase, Chain"/>
    <property type="match status" value="1"/>
</dbReference>
<dbReference type="InterPro" id="IPR027443">
    <property type="entry name" value="IPNS-like_sf"/>
</dbReference>
<name>A0A078FNK5_BRANA</name>
<dbReference type="SMR" id="A0A078FNK5"/>
<dbReference type="InterPro" id="IPR044861">
    <property type="entry name" value="IPNS-like_FE2OG_OXY"/>
</dbReference>
<dbReference type="GO" id="GO:0045487">
    <property type="term" value="P:gibberellin catabolic process"/>
    <property type="evidence" value="ECO:0000318"/>
    <property type="project" value="GO_Central"/>
</dbReference>
<dbReference type="Pfam" id="PF03171">
    <property type="entry name" value="2OG-FeII_Oxy"/>
    <property type="match status" value="1"/>
</dbReference>
<dbReference type="EMBL" id="LK032043">
    <property type="protein sequence ID" value="CDY14479.1"/>
    <property type="molecule type" value="Genomic_DNA"/>
</dbReference>
<dbReference type="GO" id="GO:0045543">
    <property type="term" value="F:gibberellin 2-beta-dioxygenase activity"/>
    <property type="evidence" value="ECO:0000318"/>
    <property type="project" value="GO_Central"/>
</dbReference>
<dbReference type="GO" id="GO:0009416">
    <property type="term" value="P:response to light stimulus"/>
    <property type="evidence" value="ECO:0000318"/>
    <property type="project" value="GO_Central"/>
</dbReference>
<gene>
    <name evidence="2" type="primary">BnaC03g21160D</name>
    <name evidence="2" type="ORF">GSBRNA2T00079163001</name>
</gene>